<sequence>MRSAIPTPNFTLIMTSTFASQTSQCRRSLCKQTSNISGREILSKDMLFWIVLLRENYLGTHTFACTGHCLHVTEVHLAALW</sequence>
<name>A0A6A5U912_9PLEO</name>
<keyword evidence="2" id="KW-1185">Reference proteome</keyword>
<evidence type="ECO:0000313" key="1">
    <source>
        <dbReference type="EMBL" id="KAF1957607.1"/>
    </source>
</evidence>
<dbReference type="EMBL" id="ML976989">
    <property type="protein sequence ID" value="KAF1957607.1"/>
    <property type="molecule type" value="Genomic_DNA"/>
</dbReference>
<evidence type="ECO:0000313" key="2">
    <source>
        <dbReference type="Proteomes" id="UP000800035"/>
    </source>
</evidence>
<organism evidence="1 2">
    <name type="scientific">Byssothecium circinans</name>
    <dbReference type="NCBI Taxonomy" id="147558"/>
    <lineage>
        <taxon>Eukaryota</taxon>
        <taxon>Fungi</taxon>
        <taxon>Dikarya</taxon>
        <taxon>Ascomycota</taxon>
        <taxon>Pezizomycotina</taxon>
        <taxon>Dothideomycetes</taxon>
        <taxon>Pleosporomycetidae</taxon>
        <taxon>Pleosporales</taxon>
        <taxon>Massarineae</taxon>
        <taxon>Massarinaceae</taxon>
        <taxon>Byssothecium</taxon>
    </lineage>
</organism>
<reference evidence="1" key="1">
    <citation type="journal article" date="2020" name="Stud. Mycol.">
        <title>101 Dothideomycetes genomes: a test case for predicting lifestyles and emergence of pathogens.</title>
        <authorList>
            <person name="Haridas S."/>
            <person name="Albert R."/>
            <person name="Binder M."/>
            <person name="Bloem J."/>
            <person name="Labutti K."/>
            <person name="Salamov A."/>
            <person name="Andreopoulos B."/>
            <person name="Baker S."/>
            <person name="Barry K."/>
            <person name="Bills G."/>
            <person name="Bluhm B."/>
            <person name="Cannon C."/>
            <person name="Castanera R."/>
            <person name="Culley D."/>
            <person name="Daum C."/>
            <person name="Ezra D."/>
            <person name="Gonzalez J."/>
            <person name="Henrissat B."/>
            <person name="Kuo A."/>
            <person name="Liang C."/>
            <person name="Lipzen A."/>
            <person name="Lutzoni F."/>
            <person name="Magnuson J."/>
            <person name="Mondo S."/>
            <person name="Nolan M."/>
            <person name="Ohm R."/>
            <person name="Pangilinan J."/>
            <person name="Park H.-J."/>
            <person name="Ramirez L."/>
            <person name="Alfaro M."/>
            <person name="Sun H."/>
            <person name="Tritt A."/>
            <person name="Yoshinaga Y."/>
            <person name="Zwiers L.-H."/>
            <person name="Turgeon B."/>
            <person name="Goodwin S."/>
            <person name="Spatafora J."/>
            <person name="Crous P."/>
            <person name="Grigoriev I."/>
        </authorList>
    </citation>
    <scope>NUCLEOTIDE SEQUENCE</scope>
    <source>
        <strain evidence="1">CBS 675.92</strain>
    </source>
</reference>
<gene>
    <name evidence="1" type="ORF">CC80DRAFT_47955</name>
</gene>
<dbReference type="Proteomes" id="UP000800035">
    <property type="component" value="Unassembled WGS sequence"/>
</dbReference>
<protein>
    <submittedName>
        <fullName evidence="1">Uncharacterized protein</fullName>
    </submittedName>
</protein>
<dbReference type="AlphaFoldDB" id="A0A6A5U912"/>
<accession>A0A6A5U912</accession>
<proteinExistence type="predicted"/>